<dbReference type="AlphaFoldDB" id="A0A0A9CL18"/>
<evidence type="ECO:0000313" key="2">
    <source>
        <dbReference type="EMBL" id="JAD74080.1"/>
    </source>
</evidence>
<sequence length="20" mass="2163">MAGLLQDVRPRRAPTSSLPP</sequence>
<evidence type="ECO:0000256" key="1">
    <source>
        <dbReference type="SAM" id="MobiDB-lite"/>
    </source>
</evidence>
<reference evidence="2" key="2">
    <citation type="journal article" date="2015" name="Data Brief">
        <title>Shoot transcriptome of the giant reed, Arundo donax.</title>
        <authorList>
            <person name="Barrero R.A."/>
            <person name="Guerrero F.D."/>
            <person name="Moolhuijzen P."/>
            <person name="Goolsby J.A."/>
            <person name="Tidwell J."/>
            <person name="Bellgard S.E."/>
            <person name="Bellgard M.I."/>
        </authorList>
    </citation>
    <scope>NUCLEOTIDE SEQUENCE</scope>
    <source>
        <tissue evidence="2">Shoot tissue taken approximately 20 cm above the soil surface</tissue>
    </source>
</reference>
<proteinExistence type="predicted"/>
<accession>A0A0A9CL18</accession>
<dbReference type="EMBL" id="GBRH01223815">
    <property type="protein sequence ID" value="JAD74080.1"/>
    <property type="molecule type" value="Transcribed_RNA"/>
</dbReference>
<organism evidence="2">
    <name type="scientific">Arundo donax</name>
    <name type="common">Giant reed</name>
    <name type="synonym">Donax arundinaceus</name>
    <dbReference type="NCBI Taxonomy" id="35708"/>
    <lineage>
        <taxon>Eukaryota</taxon>
        <taxon>Viridiplantae</taxon>
        <taxon>Streptophyta</taxon>
        <taxon>Embryophyta</taxon>
        <taxon>Tracheophyta</taxon>
        <taxon>Spermatophyta</taxon>
        <taxon>Magnoliopsida</taxon>
        <taxon>Liliopsida</taxon>
        <taxon>Poales</taxon>
        <taxon>Poaceae</taxon>
        <taxon>PACMAD clade</taxon>
        <taxon>Arundinoideae</taxon>
        <taxon>Arundineae</taxon>
        <taxon>Arundo</taxon>
    </lineage>
</organism>
<reference evidence="2" key="1">
    <citation type="submission" date="2014-09" db="EMBL/GenBank/DDBJ databases">
        <authorList>
            <person name="Magalhaes I.L.F."/>
            <person name="Oliveira U."/>
            <person name="Santos F.R."/>
            <person name="Vidigal T.H.D.A."/>
            <person name="Brescovit A.D."/>
            <person name="Santos A.J."/>
        </authorList>
    </citation>
    <scope>NUCLEOTIDE SEQUENCE</scope>
    <source>
        <tissue evidence="2">Shoot tissue taken approximately 20 cm above the soil surface</tissue>
    </source>
</reference>
<feature type="region of interest" description="Disordered" evidence="1">
    <location>
        <begin position="1"/>
        <end position="20"/>
    </location>
</feature>
<protein>
    <submittedName>
        <fullName evidence="2">Uncharacterized protein</fullName>
    </submittedName>
</protein>
<name>A0A0A9CL18_ARUDO</name>